<dbReference type="EMBL" id="JABEQH010000006">
    <property type="protein sequence ID" value="MBB2175493.1"/>
    <property type="molecule type" value="Genomic_DNA"/>
</dbReference>
<accession>A0A7W4J6N9</accession>
<dbReference type="GO" id="GO:0016491">
    <property type="term" value="F:oxidoreductase activity"/>
    <property type="evidence" value="ECO:0007669"/>
    <property type="project" value="UniProtKB-KW"/>
</dbReference>
<dbReference type="AlphaFoldDB" id="A0A7W4J6N9"/>
<evidence type="ECO:0000256" key="1">
    <source>
        <dbReference type="ARBA" id="ARBA00023002"/>
    </source>
</evidence>
<dbReference type="SUPFAM" id="SSF51905">
    <property type="entry name" value="FAD/NAD(P)-binding domain"/>
    <property type="match status" value="1"/>
</dbReference>
<keyword evidence="4" id="KW-1185">Reference proteome</keyword>
<dbReference type="InterPro" id="IPR036188">
    <property type="entry name" value="FAD/NAD-bd_sf"/>
</dbReference>
<keyword evidence="1" id="KW-0560">Oxidoreductase</keyword>
<dbReference type="PANTHER" id="PTHR13847">
    <property type="entry name" value="SARCOSINE DEHYDROGENASE-RELATED"/>
    <property type="match status" value="1"/>
</dbReference>
<evidence type="ECO:0000259" key="2">
    <source>
        <dbReference type="Pfam" id="PF01266"/>
    </source>
</evidence>
<comment type="caution">
    <text evidence="3">The sequence shown here is derived from an EMBL/GenBank/DDBJ whole genome shotgun (WGS) entry which is preliminary data.</text>
</comment>
<gene>
    <name evidence="3" type="ORF">HLH21_06055</name>
</gene>
<evidence type="ECO:0000313" key="4">
    <source>
        <dbReference type="Proteomes" id="UP000561066"/>
    </source>
</evidence>
<proteinExistence type="predicted"/>
<sequence>MLADPRSHGLWECTAPAAPATVALSGQVTTRVAIVGAGYTGLSAALHLASAGVEAVVLDGAEVGFGGSGRNVGLVNAGMWVMPDDLPGTLGEPHGERLLSLLGNAPAEVFDLIDRHAIACEAERTGTLHCADDEKGRRELGERARQWQARGVAVRVLDGAETCRMTGSVAYRAALLDPRAGTIQPLAYARGLAAAAIAAGARVFTRSPVTGCMQSGARYQLDLPGGQVLADQVIVASNAYGTGPWAALAQELTPLPYFNCATPPLPDAVRRTILSGRQGAWDTRRILRSFRMDQAGRLVFGSIGALSGAGLGVHREWARRSVARMFPQVGPVRFESEWFGTIGMTADNLPRFHRLAPGIVTICGYNGRGIAPGTVFGRVLADVARGVIDDAALPLPVTDVQAPGFRRARQIFYETGACLAHAAGERVKTRR</sequence>
<feature type="domain" description="FAD dependent oxidoreductase" evidence="2">
    <location>
        <begin position="31"/>
        <end position="382"/>
    </location>
</feature>
<protein>
    <submittedName>
        <fullName evidence="3">FAD-binding oxidoreductase</fullName>
    </submittedName>
</protein>
<organism evidence="3 4">
    <name type="scientific">Gluconacetobacter johannae</name>
    <dbReference type="NCBI Taxonomy" id="112140"/>
    <lineage>
        <taxon>Bacteria</taxon>
        <taxon>Pseudomonadati</taxon>
        <taxon>Pseudomonadota</taxon>
        <taxon>Alphaproteobacteria</taxon>
        <taxon>Acetobacterales</taxon>
        <taxon>Acetobacteraceae</taxon>
        <taxon>Gluconacetobacter</taxon>
    </lineage>
</organism>
<dbReference type="InterPro" id="IPR006076">
    <property type="entry name" value="FAD-dep_OxRdtase"/>
</dbReference>
<dbReference type="RefSeq" id="WP_182942313.1">
    <property type="nucleotide sequence ID" value="NZ_JABEQH010000006.1"/>
</dbReference>
<dbReference type="GO" id="GO:0005737">
    <property type="term" value="C:cytoplasm"/>
    <property type="evidence" value="ECO:0007669"/>
    <property type="project" value="TreeGrafter"/>
</dbReference>
<dbReference type="PANTHER" id="PTHR13847:SF281">
    <property type="entry name" value="FAD DEPENDENT OXIDOREDUCTASE DOMAIN-CONTAINING PROTEIN"/>
    <property type="match status" value="1"/>
</dbReference>
<dbReference type="Gene3D" id="3.30.9.10">
    <property type="entry name" value="D-Amino Acid Oxidase, subunit A, domain 2"/>
    <property type="match status" value="1"/>
</dbReference>
<evidence type="ECO:0000313" key="3">
    <source>
        <dbReference type="EMBL" id="MBB2175493.1"/>
    </source>
</evidence>
<dbReference type="Gene3D" id="3.50.50.60">
    <property type="entry name" value="FAD/NAD(P)-binding domain"/>
    <property type="match status" value="1"/>
</dbReference>
<reference evidence="3 4" key="1">
    <citation type="submission" date="2020-04" db="EMBL/GenBank/DDBJ databases">
        <title>Description of novel Gluconacetobacter.</title>
        <authorList>
            <person name="Sombolestani A."/>
        </authorList>
    </citation>
    <scope>NUCLEOTIDE SEQUENCE [LARGE SCALE GENOMIC DNA]</scope>
    <source>
        <strain evidence="3 4">LMG 21312</strain>
    </source>
</reference>
<name>A0A7W4J6N9_9PROT</name>
<dbReference type="Proteomes" id="UP000561066">
    <property type="component" value="Unassembled WGS sequence"/>
</dbReference>
<dbReference type="Pfam" id="PF01266">
    <property type="entry name" value="DAO"/>
    <property type="match status" value="1"/>
</dbReference>